<dbReference type="GeneID" id="64196420"/>
<sequence length="170" mass="19736">MIILKYNLQWIVKHRGKFDFEEGLTFPSELFDQYAQINDLKDIIVSGTGDLDLKDKRLYVDLNIKGTMILPCAITLEDVEYPFEINSTEVFAFEKPDPLEDVHEVKKDIVDLTPVVFENIMLEVPMRVVKDDANIKSKGKGWRILDNSTSDKDDDYIDPRLAKLKDYFKD</sequence>
<dbReference type="Proteomes" id="UP001211987">
    <property type="component" value="Unassembled WGS sequence"/>
</dbReference>
<dbReference type="Proteomes" id="UP000261032">
    <property type="component" value="Unassembled WGS sequence"/>
</dbReference>
<protein>
    <submittedName>
        <fullName evidence="2">DUF177 domain-containing protein</fullName>
    </submittedName>
</protein>
<gene>
    <name evidence="2" type="ORF">DXB93_06755</name>
    <name evidence="1" type="ORF">PM738_07160</name>
</gene>
<dbReference type="EMBL" id="QUSL01000008">
    <property type="protein sequence ID" value="RGD86092.1"/>
    <property type="molecule type" value="Genomic_DNA"/>
</dbReference>
<dbReference type="InterPro" id="IPR003772">
    <property type="entry name" value="YceD"/>
</dbReference>
<reference evidence="1" key="2">
    <citation type="submission" date="2023-01" db="EMBL/GenBank/DDBJ databases">
        <title>Human gut microbiome strain richness.</title>
        <authorList>
            <person name="Chen-Liaw A."/>
        </authorList>
    </citation>
    <scope>NUCLEOTIDE SEQUENCE</scope>
    <source>
        <strain evidence="1">1001217st2_G6_1001217B_191108</strain>
    </source>
</reference>
<name>A0A3E3EEP9_9FIRM</name>
<evidence type="ECO:0000313" key="3">
    <source>
        <dbReference type="Proteomes" id="UP000261032"/>
    </source>
</evidence>
<proteinExistence type="predicted"/>
<comment type="caution">
    <text evidence="2">The sequence shown here is derived from an EMBL/GenBank/DDBJ whole genome shotgun (WGS) entry which is preliminary data.</text>
</comment>
<dbReference type="RefSeq" id="WP_003534536.1">
    <property type="nucleotide sequence ID" value="NZ_AP031443.1"/>
</dbReference>
<evidence type="ECO:0000313" key="1">
    <source>
        <dbReference type="EMBL" id="MDB7083573.1"/>
    </source>
</evidence>
<accession>A0A3E3EEP9</accession>
<organism evidence="2 3">
    <name type="scientific">Thomasclavelia ramosa</name>
    <dbReference type="NCBI Taxonomy" id="1547"/>
    <lineage>
        <taxon>Bacteria</taxon>
        <taxon>Bacillati</taxon>
        <taxon>Bacillota</taxon>
        <taxon>Erysipelotrichia</taxon>
        <taxon>Erysipelotrichales</taxon>
        <taxon>Coprobacillaceae</taxon>
        <taxon>Thomasclavelia</taxon>
    </lineage>
</organism>
<dbReference type="Pfam" id="PF02620">
    <property type="entry name" value="YceD"/>
    <property type="match status" value="1"/>
</dbReference>
<dbReference type="AlphaFoldDB" id="A0A3E3EEP9"/>
<reference evidence="2 3" key="1">
    <citation type="submission" date="2018-08" db="EMBL/GenBank/DDBJ databases">
        <title>A genome reference for cultivated species of the human gut microbiota.</title>
        <authorList>
            <person name="Zou Y."/>
            <person name="Xue W."/>
            <person name="Luo G."/>
        </authorList>
    </citation>
    <scope>NUCLEOTIDE SEQUENCE [LARGE SCALE GENOMIC DNA]</scope>
    <source>
        <strain evidence="2 3">OM06-4</strain>
    </source>
</reference>
<dbReference type="EMBL" id="JAQLKE010000009">
    <property type="protein sequence ID" value="MDB7083573.1"/>
    <property type="molecule type" value="Genomic_DNA"/>
</dbReference>
<evidence type="ECO:0000313" key="2">
    <source>
        <dbReference type="EMBL" id="RGD86092.1"/>
    </source>
</evidence>